<evidence type="ECO:0000259" key="3">
    <source>
        <dbReference type="PROSITE" id="PS50041"/>
    </source>
</evidence>
<dbReference type="InterPro" id="IPR016187">
    <property type="entry name" value="CTDL_fold"/>
</dbReference>
<dbReference type="InterPro" id="IPR001304">
    <property type="entry name" value="C-type_lectin-like"/>
</dbReference>
<keyword evidence="2" id="KW-1133">Transmembrane helix</keyword>
<dbReference type="SUPFAM" id="SSF51101">
    <property type="entry name" value="Mannose-binding lectins"/>
    <property type="match status" value="1"/>
</dbReference>
<feature type="transmembrane region" description="Helical" evidence="2">
    <location>
        <begin position="626"/>
        <end position="646"/>
    </location>
</feature>
<sequence>MTNIEGYDNAVILTQLVNGINSTDLYGLKDEIKNNQELIEKSTTALNNIGTDPESMAKLNIELHQLEESHSSMLASKNKLIAKKTEIMQQEVSINEKNTNLETWTQNHRFDMWNYTNKISKLDVHYTSFGIMGIQISYRDLNKTGELIGTISDKTSSIETVNFSDDEWLVQIQITNSSANTLTSVLCNSISFYTSKNPSGTPPKITIPASSDSNVVNNKKYYINPKAQPWLNHKKDAEAQGATLACFETSLEINKMLTELGQDRYKYGSFYIGLYHPNALIENNLAGGGKRNHVPSNINSAWQWVDGTPYNPNSTNWNGGEPNNRGPGENVGQMYSNGKINDLTKTNSLAAIYQKKITNTNEQTPTMNGKHISNFTIKPSLTATYDSITSPDMLQKTNAESAVKSSKEVGSHIDDTLDILDSSIKDITEAMAKINININHVKNKLQTLNELNNIGKETLETTKTIEPKASEGFANIGQNLFSSYISNIKEGMVTQEQHRGYFLDAINRTNNNITGQTDATLSQVDALQQKETANAISEYIIKKDNIFTNVLTDYMLNDGKKNDFEEVYSKIAQQNTEKERKIEINTYYDKAYKEYTNILIVIIFACIILVPIVIANKNSLLPSNITNIMVVVVIFITICYIIYKLIDIYMRDSKDFDKILIPYDREAAVLEKSGEITRKKNLLSTFARTCIGQDCCPGTTSGLVFDPALNKCVVKDTFMNYMEGGPVGGYLDETLNGYLDGLFGKSNQPGSYSLVQPFVTTSQLVSASLNNSDPDSFNKTQNNIQVT</sequence>
<dbReference type="InterPro" id="IPR016186">
    <property type="entry name" value="C-type_lectin-like/link_sf"/>
</dbReference>
<feature type="coiled-coil region" evidence="1">
    <location>
        <begin position="424"/>
        <end position="451"/>
    </location>
</feature>
<dbReference type="SMART" id="SM00034">
    <property type="entry name" value="CLECT"/>
    <property type="match status" value="1"/>
</dbReference>
<dbReference type="EMBL" id="MN739870">
    <property type="protein sequence ID" value="QHT75401.1"/>
    <property type="molecule type" value="Genomic_DNA"/>
</dbReference>
<dbReference type="PROSITE" id="PS50041">
    <property type="entry name" value="C_TYPE_LECTIN_2"/>
    <property type="match status" value="1"/>
</dbReference>
<keyword evidence="2" id="KW-0472">Membrane</keyword>
<dbReference type="Pfam" id="PF01419">
    <property type="entry name" value="Jacalin"/>
    <property type="match status" value="1"/>
</dbReference>
<dbReference type="Gene3D" id="2.100.10.30">
    <property type="entry name" value="Jacalin-like lectin domain"/>
    <property type="match status" value="1"/>
</dbReference>
<feature type="domain" description="C-type lectin" evidence="3">
    <location>
        <begin position="216"/>
        <end position="342"/>
    </location>
</feature>
<accession>A0A6C0H4B9</accession>
<evidence type="ECO:0000313" key="4">
    <source>
        <dbReference type="EMBL" id="QHT75401.1"/>
    </source>
</evidence>
<dbReference type="SUPFAM" id="SSF56436">
    <property type="entry name" value="C-type lectin-like"/>
    <property type="match status" value="1"/>
</dbReference>
<evidence type="ECO:0000256" key="1">
    <source>
        <dbReference type="SAM" id="Coils"/>
    </source>
</evidence>
<keyword evidence="2" id="KW-0812">Transmembrane</keyword>
<proteinExistence type="predicted"/>
<dbReference type="AlphaFoldDB" id="A0A6C0H4B9"/>
<protein>
    <recommendedName>
        <fullName evidence="3">C-type lectin domain-containing protein</fullName>
    </recommendedName>
</protein>
<dbReference type="InterPro" id="IPR001229">
    <property type="entry name" value="Jacalin-like_lectin_dom"/>
</dbReference>
<dbReference type="Gene3D" id="3.10.100.10">
    <property type="entry name" value="Mannose-Binding Protein A, subunit A"/>
    <property type="match status" value="1"/>
</dbReference>
<evidence type="ECO:0000256" key="2">
    <source>
        <dbReference type="SAM" id="Phobius"/>
    </source>
</evidence>
<dbReference type="Pfam" id="PF00059">
    <property type="entry name" value="Lectin_C"/>
    <property type="match status" value="1"/>
</dbReference>
<reference evidence="4" key="1">
    <citation type="journal article" date="2020" name="Nature">
        <title>Giant virus diversity and host interactions through global metagenomics.</title>
        <authorList>
            <person name="Schulz F."/>
            <person name="Roux S."/>
            <person name="Paez-Espino D."/>
            <person name="Jungbluth S."/>
            <person name="Walsh D.A."/>
            <person name="Denef V.J."/>
            <person name="McMahon K.D."/>
            <person name="Konstantinidis K.T."/>
            <person name="Eloe-Fadrosh E.A."/>
            <person name="Kyrpides N.C."/>
            <person name="Woyke T."/>
        </authorList>
    </citation>
    <scope>NUCLEOTIDE SEQUENCE</scope>
    <source>
        <strain evidence="4">GVMAG-M-3300023179-63</strain>
    </source>
</reference>
<organism evidence="4">
    <name type="scientific">viral metagenome</name>
    <dbReference type="NCBI Taxonomy" id="1070528"/>
    <lineage>
        <taxon>unclassified sequences</taxon>
        <taxon>metagenomes</taxon>
        <taxon>organismal metagenomes</taxon>
    </lineage>
</organism>
<feature type="transmembrane region" description="Helical" evidence="2">
    <location>
        <begin position="595"/>
        <end position="614"/>
    </location>
</feature>
<name>A0A6C0H4B9_9ZZZZ</name>
<keyword evidence="1" id="KW-0175">Coiled coil</keyword>
<dbReference type="InterPro" id="IPR036404">
    <property type="entry name" value="Jacalin-like_lectin_dom_sf"/>
</dbReference>